<evidence type="ECO:0000313" key="3">
    <source>
        <dbReference type="EMBL" id="TWW56749.1"/>
    </source>
</evidence>
<feature type="compositionally biased region" description="Pro residues" evidence="1">
    <location>
        <begin position="41"/>
        <end position="55"/>
    </location>
</feature>
<feature type="chain" id="PRO_5022874405" evidence="2">
    <location>
        <begin position="29"/>
        <end position="190"/>
    </location>
</feature>
<evidence type="ECO:0000256" key="2">
    <source>
        <dbReference type="SAM" id="SignalP"/>
    </source>
</evidence>
<accession>A0A5C6MPR2</accession>
<evidence type="ECO:0000313" key="4">
    <source>
        <dbReference type="Proteomes" id="UP000324091"/>
    </source>
</evidence>
<dbReference type="EMBL" id="RHFK02000021">
    <property type="protein sequence ID" value="TWW56749.1"/>
    <property type="molecule type" value="Genomic_DNA"/>
</dbReference>
<sequence>MDLLPNFSIETWTLLTLVLTLIIVRNPAKEFPETGNLTLHHPPPPPPPTPTPTTPPTGASEDRGGHREQGRPSRRHEAGAALQETRSRSGPPGCREQGRPSRRQSSRSGPPGDTEQQERSSRRHRAARAVLQETQSRSTQRGRRTDSLETTRHTDKTNSTTTQHKQNTLAQGQNLGGRFAALNGMVKNTS</sequence>
<proteinExistence type="predicted"/>
<feature type="compositionally biased region" description="Basic and acidic residues" evidence="1">
    <location>
        <begin position="143"/>
        <end position="156"/>
    </location>
</feature>
<feature type="signal peptide" evidence="2">
    <location>
        <begin position="1"/>
        <end position="28"/>
    </location>
</feature>
<dbReference type="AlphaFoldDB" id="A0A5C6MPR2"/>
<feature type="compositionally biased region" description="Low complexity" evidence="1">
    <location>
        <begin position="128"/>
        <end position="139"/>
    </location>
</feature>
<protein>
    <submittedName>
        <fullName evidence="3">Uncharacterized protein</fullName>
    </submittedName>
</protein>
<keyword evidence="4" id="KW-1185">Reference proteome</keyword>
<feature type="compositionally biased region" description="Basic and acidic residues" evidence="1">
    <location>
        <begin position="60"/>
        <end position="78"/>
    </location>
</feature>
<gene>
    <name evidence="3" type="ORF">D4764_08G0007360</name>
</gene>
<reference evidence="3 4" key="1">
    <citation type="submission" date="2019-04" db="EMBL/GenBank/DDBJ databases">
        <title>Chromosome genome assembly for Takifugu flavidus.</title>
        <authorList>
            <person name="Xiao S."/>
        </authorList>
    </citation>
    <scope>NUCLEOTIDE SEQUENCE [LARGE SCALE GENOMIC DNA]</scope>
    <source>
        <strain evidence="3">HTHZ2018</strain>
        <tissue evidence="3">Muscle</tissue>
    </source>
</reference>
<organism evidence="3 4">
    <name type="scientific">Takifugu flavidus</name>
    <name type="common">sansaifugu</name>
    <dbReference type="NCBI Taxonomy" id="433684"/>
    <lineage>
        <taxon>Eukaryota</taxon>
        <taxon>Metazoa</taxon>
        <taxon>Chordata</taxon>
        <taxon>Craniata</taxon>
        <taxon>Vertebrata</taxon>
        <taxon>Euteleostomi</taxon>
        <taxon>Actinopterygii</taxon>
        <taxon>Neopterygii</taxon>
        <taxon>Teleostei</taxon>
        <taxon>Neoteleostei</taxon>
        <taxon>Acanthomorphata</taxon>
        <taxon>Eupercaria</taxon>
        <taxon>Tetraodontiformes</taxon>
        <taxon>Tetradontoidea</taxon>
        <taxon>Tetraodontidae</taxon>
        <taxon>Takifugu</taxon>
    </lineage>
</organism>
<feature type="compositionally biased region" description="Polar residues" evidence="1">
    <location>
        <begin position="157"/>
        <end position="173"/>
    </location>
</feature>
<name>A0A5C6MPR2_9TELE</name>
<dbReference type="Proteomes" id="UP000324091">
    <property type="component" value="Chromosome 8"/>
</dbReference>
<feature type="region of interest" description="Disordered" evidence="1">
    <location>
        <begin position="33"/>
        <end position="174"/>
    </location>
</feature>
<keyword evidence="2" id="KW-0732">Signal</keyword>
<evidence type="ECO:0000256" key="1">
    <source>
        <dbReference type="SAM" id="MobiDB-lite"/>
    </source>
</evidence>
<comment type="caution">
    <text evidence="3">The sequence shown here is derived from an EMBL/GenBank/DDBJ whole genome shotgun (WGS) entry which is preliminary data.</text>
</comment>